<dbReference type="AlphaFoldDB" id="A0A2P2QF64"/>
<sequence length="21" mass="2625">MMRININKFFLPFMMEAQFLC</sequence>
<proteinExistence type="predicted"/>
<organism evidence="1">
    <name type="scientific">Rhizophora mucronata</name>
    <name type="common">Asiatic mangrove</name>
    <dbReference type="NCBI Taxonomy" id="61149"/>
    <lineage>
        <taxon>Eukaryota</taxon>
        <taxon>Viridiplantae</taxon>
        <taxon>Streptophyta</taxon>
        <taxon>Embryophyta</taxon>
        <taxon>Tracheophyta</taxon>
        <taxon>Spermatophyta</taxon>
        <taxon>Magnoliopsida</taxon>
        <taxon>eudicotyledons</taxon>
        <taxon>Gunneridae</taxon>
        <taxon>Pentapetalae</taxon>
        <taxon>rosids</taxon>
        <taxon>fabids</taxon>
        <taxon>Malpighiales</taxon>
        <taxon>Rhizophoraceae</taxon>
        <taxon>Rhizophora</taxon>
    </lineage>
</organism>
<dbReference type="EMBL" id="GGEC01085145">
    <property type="protein sequence ID" value="MBX65629.1"/>
    <property type="molecule type" value="Transcribed_RNA"/>
</dbReference>
<protein>
    <submittedName>
        <fullName evidence="1">Uncharacterized protein</fullName>
    </submittedName>
</protein>
<reference evidence="1" key="1">
    <citation type="submission" date="2018-02" db="EMBL/GenBank/DDBJ databases">
        <title>Rhizophora mucronata_Transcriptome.</title>
        <authorList>
            <person name="Meera S.P."/>
            <person name="Sreeshan A."/>
            <person name="Augustine A."/>
        </authorList>
    </citation>
    <scope>NUCLEOTIDE SEQUENCE</scope>
    <source>
        <tissue evidence="1">Leaf</tissue>
    </source>
</reference>
<evidence type="ECO:0000313" key="1">
    <source>
        <dbReference type="EMBL" id="MBX65629.1"/>
    </source>
</evidence>
<name>A0A2P2QF64_RHIMU</name>
<accession>A0A2P2QF64</accession>